<dbReference type="InterPro" id="IPR036034">
    <property type="entry name" value="PDZ_sf"/>
</dbReference>
<dbReference type="GO" id="GO:0008236">
    <property type="term" value="F:serine-type peptidase activity"/>
    <property type="evidence" value="ECO:0007669"/>
    <property type="project" value="InterPro"/>
</dbReference>
<dbReference type="GO" id="GO:0006508">
    <property type="term" value="P:proteolysis"/>
    <property type="evidence" value="ECO:0007669"/>
    <property type="project" value="InterPro"/>
</dbReference>
<dbReference type="Pfam" id="PF03572">
    <property type="entry name" value="Peptidase_S41"/>
    <property type="match status" value="1"/>
</dbReference>
<feature type="chain" id="PRO_5002003407" description="Tail specific protease domain-containing protein" evidence="1">
    <location>
        <begin position="19"/>
        <end position="560"/>
    </location>
</feature>
<keyword evidence="4" id="KW-1185">Reference proteome</keyword>
<dbReference type="InterPro" id="IPR029045">
    <property type="entry name" value="ClpP/crotonase-like_dom_sf"/>
</dbReference>
<proteinExistence type="predicted"/>
<dbReference type="SMART" id="SM00245">
    <property type="entry name" value="TSPc"/>
    <property type="match status" value="1"/>
</dbReference>
<keyword evidence="1" id="KW-0732">Signal</keyword>
<dbReference type="GO" id="GO:0007165">
    <property type="term" value="P:signal transduction"/>
    <property type="evidence" value="ECO:0007669"/>
    <property type="project" value="TreeGrafter"/>
</dbReference>
<dbReference type="Proteomes" id="UP000030111">
    <property type="component" value="Unassembled WGS sequence"/>
</dbReference>
<dbReference type="SUPFAM" id="SSF50156">
    <property type="entry name" value="PDZ domain-like"/>
    <property type="match status" value="1"/>
</dbReference>
<dbReference type="Gene3D" id="3.90.226.10">
    <property type="entry name" value="2-enoyl-CoA Hydratase, Chain A, domain 1"/>
    <property type="match status" value="1"/>
</dbReference>
<organism evidence="3 4">
    <name type="scientific">Flavobacterium subsaxonicum WB 4.1-42 = DSM 21790</name>
    <dbReference type="NCBI Taxonomy" id="1121898"/>
    <lineage>
        <taxon>Bacteria</taxon>
        <taxon>Pseudomonadati</taxon>
        <taxon>Bacteroidota</taxon>
        <taxon>Flavobacteriia</taxon>
        <taxon>Flavobacteriales</taxon>
        <taxon>Flavobacteriaceae</taxon>
        <taxon>Flavobacterium</taxon>
    </lineage>
</organism>
<dbReference type="CDD" id="cd06567">
    <property type="entry name" value="Peptidase_S41"/>
    <property type="match status" value="1"/>
</dbReference>
<dbReference type="GO" id="GO:0004175">
    <property type="term" value="F:endopeptidase activity"/>
    <property type="evidence" value="ECO:0007669"/>
    <property type="project" value="TreeGrafter"/>
</dbReference>
<dbReference type="SUPFAM" id="SSF52096">
    <property type="entry name" value="ClpP/crotonase"/>
    <property type="match status" value="1"/>
</dbReference>
<evidence type="ECO:0000256" key="1">
    <source>
        <dbReference type="SAM" id="SignalP"/>
    </source>
</evidence>
<evidence type="ECO:0000259" key="2">
    <source>
        <dbReference type="SMART" id="SM00245"/>
    </source>
</evidence>
<sequence length="560" mass="64130">MKKFVLLIAFLSCPILFAQNKVTESKKIQDLINIWGLLKYRHPQVSKGTFDFNDEFITELKKLQTINNQPEVNTELISWVQKFDLGKSKFKPNTKFLKTKNLCAKNANYTWIETSRFSSNLITLLNQIKNNGAYGDYYASISNVSGFVDFKNEKAFKGFDAENAAHRILFLSSFWNIIKYWDVNIYLADQNWDDVLTEMVPEFLEGDALKFEASKEKLFTKLNDSHADYEFSHTINNILIKYPAFNGRIVNDSLVITHLRNKELAKLDGIELGDVIVAVNGKDFKSFYIDKFSNLISASNRNYLRRGSERFSLLADSLDSIKVTVRKKDGLLYDQYIKLNTYTQYPYELIASLNPPKAKKFYSLNNQVGYINLAKITKAELKDAFNQFESTKGIVIDLRNYPGNISHEVANYLYPDKKVYVKILNPIAPGYSMYNYKSSLHKILNPFNAGHKNKNYYKGKIVLLVDRVTGSHAESIAMEIQQAPNCVTIGEQTFGAVMNRKRVPLMDNTTVDYTHAGAFYPDGTQVQRNGIKLDVEIIESAENYDSDLYIKEALKIIEQG</sequence>
<feature type="signal peptide" evidence="1">
    <location>
        <begin position="1"/>
        <end position="18"/>
    </location>
</feature>
<reference evidence="3 4" key="1">
    <citation type="submission" date="2013-09" db="EMBL/GenBank/DDBJ databases">
        <authorList>
            <person name="Zeng Z."/>
            <person name="Chen C."/>
        </authorList>
    </citation>
    <scope>NUCLEOTIDE SEQUENCE [LARGE SCALE GENOMIC DNA]</scope>
    <source>
        <strain evidence="3 4">WB 4.1-42</strain>
    </source>
</reference>
<dbReference type="STRING" id="1121898.GCA_000422725_03499"/>
<dbReference type="GO" id="GO:0030288">
    <property type="term" value="C:outer membrane-bounded periplasmic space"/>
    <property type="evidence" value="ECO:0007669"/>
    <property type="project" value="TreeGrafter"/>
</dbReference>
<evidence type="ECO:0000313" key="3">
    <source>
        <dbReference type="EMBL" id="KGO92502.1"/>
    </source>
</evidence>
<dbReference type="InterPro" id="IPR005151">
    <property type="entry name" value="Tail-specific_protease"/>
</dbReference>
<evidence type="ECO:0000313" key="4">
    <source>
        <dbReference type="Proteomes" id="UP000030111"/>
    </source>
</evidence>
<protein>
    <recommendedName>
        <fullName evidence="2">Tail specific protease domain-containing protein</fullName>
    </recommendedName>
</protein>
<feature type="domain" description="Tail specific protease" evidence="2">
    <location>
        <begin position="339"/>
        <end position="538"/>
    </location>
</feature>
<dbReference type="OrthoDB" id="5379939at2"/>
<dbReference type="PANTHER" id="PTHR32060:SF30">
    <property type="entry name" value="CARBOXY-TERMINAL PROCESSING PROTEASE CTPA"/>
    <property type="match status" value="1"/>
</dbReference>
<accession>A0A0A2MIN4</accession>
<comment type="caution">
    <text evidence="3">The sequence shown here is derived from an EMBL/GenBank/DDBJ whole genome shotgun (WGS) entry which is preliminary data.</text>
</comment>
<dbReference type="AlphaFoldDB" id="A0A0A2MIN4"/>
<gene>
    <name evidence="3" type="ORF">Q766_12010</name>
</gene>
<dbReference type="RefSeq" id="WP_026991465.1">
    <property type="nucleotide sequence ID" value="NZ_AUGP01000029.1"/>
</dbReference>
<dbReference type="EMBL" id="JRLY01000009">
    <property type="protein sequence ID" value="KGO92502.1"/>
    <property type="molecule type" value="Genomic_DNA"/>
</dbReference>
<dbReference type="PANTHER" id="PTHR32060">
    <property type="entry name" value="TAIL-SPECIFIC PROTEASE"/>
    <property type="match status" value="1"/>
</dbReference>
<name>A0A0A2MIN4_9FLAO</name>
<dbReference type="eggNOG" id="COG0793">
    <property type="taxonomic scope" value="Bacteria"/>
</dbReference>